<feature type="domain" description="Trichome birefringence-like N-terminal" evidence="9">
    <location>
        <begin position="76"/>
        <end position="128"/>
    </location>
</feature>
<dbReference type="GO" id="GO:0016020">
    <property type="term" value="C:membrane"/>
    <property type="evidence" value="ECO:0007669"/>
    <property type="project" value="UniProtKB-SubCell"/>
</dbReference>
<dbReference type="InterPro" id="IPR026057">
    <property type="entry name" value="TBL_C"/>
</dbReference>
<reference evidence="10 11" key="1">
    <citation type="submission" date="2023-12" db="EMBL/GenBank/DDBJ databases">
        <title>A high-quality genome assembly for Dillenia turbinata (Dilleniales).</title>
        <authorList>
            <person name="Chanderbali A."/>
        </authorList>
    </citation>
    <scope>NUCLEOTIDE SEQUENCE [LARGE SCALE GENOMIC DNA]</scope>
    <source>
        <strain evidence="10">LSX21</strain>
        <tissue evidence="10">Leaf</tissue>
    </source>
</reference>
<evidence type="ECO:0000259" key="9">
    <source>
        <dbReference type="Pfam" id="PF14416"/>
    </source>
</evidence>
<evidence type="ECO:0000256" key="7">
    <source>
        <dbReference type="SAM" id="Phobius"/>
    </source>
</evidence>
<feature type="domain" description="Trichome birefringence-like N-terminal" evidence="9">
    <location>
        <begin position="452"/>
        <end position="504"/>
    </location>
</feature>
<dbReference type="InterPro" id="IPR025846">
    <property type="entry name" value="TBL_N"/>
</dbReference>
<dbReference type="PANTHER" id="PTHR32285:SF48">
    <property type="entry name" value="PROTEIN TRICHOME BIREFRINGENCE-LIKE 19"/>
    <property type="match status" value="1"/>
</dbReference>
<protein>
    <submittedName>
        <fullName evidence="10">PC-Esterase</fullName>
    </submittedName>
</protein>
<dbReference type="AlphaFoldDB" id="A0AAN8VIJ2"/>
<feature type="transmembrane region" description="Helical" evidence="7">
    <location>
        <begin position="20"/>
        <end position="40"/>
    </location>
</feature>
<proteinExistence type="inferred from homology"/>
<dbReference type="Pfam" id="PF14416">
    <property type="entry name" value="PMR5N"/>
    <property type="match status" value="2"/>
</dbReference>
<keyword evidence="6 7" id="KW-0472">Membrane</keyword>
<dbReference type="EMBL" id="JBAMMX010000014">
    <property type="protein sequence ID" value="KAK6928002.1"/>
    <property type="molecule type" value="Genomic_DNA"/>
</dbReference>
<comment type="subcellular location">
    <subcellularLocation>
        <location evidence="1">Membrane</location>
        <topology evidence="1">Single-pass membrane protein</topology>
    </subcellularLocation>
</comment>
<comment type="similarity">
    <text evidence="2">Belongs to the PC-esterase family. TBL subfamily.</text>
</comment>
<organism evidence="10 11">
    <name type="scientific">Dillenia turbinata</name>
    <dbReference type="NCBI Taxonomy" id="194707"/>
    <lineage>
        <taxon>Eukaryota</taxon>
        <taxon>Viridiplantae</taxon>
        <taxon>Streptophyta</taxon>
        <taxon>Embryophyta</taxon>
        <taxon>Tracheophyta</taxon>
        <taxon>Spermatophyta</taxon>
        <taxon>Magnoliopsida</taxon>
        <taxon>eudicotyledons</taxon>
        <taxon>Gunneridae</taxon>
        <taxon>Pentapetalae</taxon>
        <taxon>Dilleniales</taxon>
        <taxon>Dilleniaceae</taxon>
        <taxon>Dillenia</taxon>
    </lineage>
</organism>
<feature type="domain" description="Trichome birefringence-like C-terminal" evidence="8">
    <location>
        <begin position="129"/>
        <end position="417"/>
    </location>
</feature>
<evidence type="ECO:0000256" key="6">
    <source>
        <dbReference type="ARBA" id="ARBA00023136"/>
    </source>
</evidence>
<keyword evidence="3 7" id="KW-0812">Transmembrane</keyword>
<evidence type="ECO:0000313" key="11">
    <source>
        <dbReference type="Proteomes" id="UP001370490"/>
    </source>
</evidence>
<keyword evidence="11" id="KW-1185">Reference proteome</keyword>
<comment type="caution">
    <text evidence="10">The sequence shown here is derived from an EMBL/GenBank/DDBJ whole genome shotgun (WGS) entry which is preliminary data.</text>
</comment>
<dbReference type="Pfam" id="PF13839">
    <property type="entry name" value="PC-Esterase"/>
    <property type="match status" value="2"/>
</dbReference>
<name>A0AAN8VIJ2_9MAGN</name>
<evidence type="ECO:0000256" key="4">
    <source>
        <dbReference type="ARBA" id="ARBA00022968"/>
    </source>
</evidence>
<keyword evidence="4" id="KW-0735">Signal-anchor</keyword>
<dbReference type="PANTHER" id="PTHR32285">
    <property type="entry name" value="PROTEIN TRICHOME BIREFRINGENCE-LIKE 9-RELATED"/>
    <property type="match status" value="1"/>
</dbReference>
<dbReference type="GO" id="GO:0005794">
    <property type="term" value="C:Golgi apparatus"/>
    <property type="evidence" value="ECO:0007669"/>
    <property type="project" value="TreeGrafter"/>
</dbReference>
<evidence type="ECO:0000259" key="8">
    <source>
        <dbReference type="Pfam" id="PF13839"/>
    </source>
</evidence>
<evidence type="ECO:0000256" key="3">
    <source>
        <dbReference type="ARBA" id="ARBA00022692"/>
    </source>
</evidence>
<evidence type="ECO:0000256" key="5">
    <source>
        <dbReference type="ARBA" id="ARBA00022989"/>
    </source>
</evidence>
<dbReference type="Proteomes" id="UP001370490">
    <property type="component" value="Unassembled WGS sequence"/>
</dbReference>
<keyword evidence="5 7" id="KW-1133">Transmembrane helix</keyword>
<evidence type="ECO:0000256" key="1">
    <source>
        <dbReference type="ARBA" id="ARBA00004167"/>
    </source>
</evidence>
<gene>
    <name evidence="10" type="ORF">RJ641_006593</name>
</gene>
<evidence type="ECO:0000313" key="10">
    <source>
        <dbReference type="EMBL" id="KAK6928002.1"/>
    </source>
</evidence>
<dbReference type="InterPro" id="IPR029962">
    <property type="entry name" value="TBL"/>
</dbReference>
<evidence type="ECO:0000256" key="2">
    <source>
        <dbReference type="ARBA" id="ARBA00007727"/>
    </source>
</evidence>
<feature type="domain" description="Trichome birefringence-like C-terminal" evidence="8">
    <location>
        <begin position="505"/>
        <end position="794"/>
    </location>
</feature>
<sequence length="806" mass="94325">MKDNSKENKNKLQKFPKTVIVVIMVFLLLTTMLTILYPLLGYPLFLLRHTFGLSSSWTSLYSKYVKESMMIPVSNKCDIFTGEWVPNPKAPYYTNLTCWAIHEHQNCMKYGRPDSEFMKWKWKPDGCDLPVFNPAQFLEMMRGKSLAFIGDSVSRNQMQSLICLLSRVEYPIDVSYTSDEHFKRWKYTTYNFIIAFFWTPHLVRSQEADPNDPSHTGLFELYLDELDTRWTTQIDEFDYLIISGGHWFFKPMRYYEKGKVIGCHFCQQENVTDLNMFYGYRKAFRTAFKAINSLEKFKGMVFLRTYAPSHFEGGLWNKGGNCVRQKPFKSNDVLLEGGNLELYMAQVEEFRRAEREGKKKGLKFRLLDTTQATLLRPDGHPSRYGHWAHENVTLFNDCVHWCLPGPIDTWNDFLLEMLKMEGWKAFEKKLHAKLSFYEHHVEDWLSTMLEGKCNIFRGKWMETQNGPLYTNATCHGIMDQQNCMKFGRPDTEYLKWKWVPNECELPFFDAVQFLEIVKGKQMGFVGDSLGRNHMQSLMCLLGTVSKPTYVTSKSDAKSQYWYFAEHNFTLASFWSPYLVEAINAEPNGPLYDRLMDVYLDEPSPAWAPQIETFDYVIISAGQWFYGPQRFYDKRQVVGCHRCKEKNITKIKNVSMFYACGRAFETTYRTLLGLENYKGITFLKTFSPAHFENGEWNTGGECKRTQPDMKRGMRLHGAELKFYMVQLKELKEAEKEGSKRGLKFRVLETSGPMVSRPDGHPNHFGHWAHENVTIADCVHWCLPGPVDTWNEFLLYMLKMEEYEKNVT</sequence>
<accession>A0AAN8VIJ2</accession>
<dbReference type="GO" id="GO:0016413">
    <property type="term" value="F:O-acetyltransferase activity"/>
    <property type="evidence" value="ECO:0007669"/>
    <property type="project" value="InterPro"/>
</dbReference>